<proteinExistence type="predicted"/>
<gene>
    <name evidence="1" type="ORF">AN2V17_14340</name>
</gene>
<dbReference type="EMBL" id="BTPU01000022">
    <property type="protein sequence ID" value="GMQ62203.1"/>
    <property type="molecule type" value="Genomic_DNA"/>
</dbReference>
<accession>A0ACB5UJW5</accession>
<comment type="caution">
    <text evidence="1">The sequence shown here is derived from an EMBL/GenBank/DDBJ whole genome shotgun (WGS) entry which is preliminary data.</text>
</comment>
<dbReference type="Proteomes" id="UP001374599">
    <property type="component" value="Unassembled WGS sequence"/>
</dbReference>
<organism evidence="1 2">
    <name type="scientific">Vallitalea maricola</name>
    <dbReference type="NCBI Taxonomy" id="3074433"/>
    <lineage>
        <taxon>Bacteria</taxon>
        <taxon>Bacillati</taxon>
        <taxon>Bacillota</taxon>
        <taxon>Clostridia</taxon>
        <taxon>Lachnospirales</taxon>
        <taxon>Vallitaleaceae</taxon>
        <taxon>Vallitalea</taxon>
    </lineage>
</organism>
<evidence type="ECO:0000313" key="1">
    <source>
        <dbReference type="EMBL" id="GMQ62203.1"/>
    </source>
</evidence>
<evidence type="ECO:0000313" key="2">
    <source>
        <dbReference type="Proteomes" id="UP001374599"/>
    </source>
</evidence>
<protein>
    <submittedName>
        <fullName evidence="1">Uncharacterized protein</fullName>
    </submittedName>
</protein>
<sequence>MSTDVSSKYLEGKKYWEEQLCKINDCGVLPRDFICNGQYVTRKYSFCLGKDLSDKMNNLCKENKIVLFIYLLSGFKTLLHKASQKKCVALGIPVYKESSFNETVFTVGQFNEEMSGRDLIKATSQIIKDAYKNQFVPLKEIFSLDDTKKKESLRYILALDSIHDISKIQHTAQSGDNEITVVIREKSGELSGEVIYNSLMFSEITIKSYMEVYIKLLSQLIENNLKKVIDIAVIEHDVPENIHKRNENITDSNIMNETRSIELIDIFHDKVREYGKWNAIVDNEKVVKYEVLEQRVNETIRLLKEEQIKKGDVVCIMVHDAVSAVEAILSISSIGGVYVIVSPQLSEINKDYILKDSGACFVLTKEEDSSDFKVLGLHNSYKKEQNSNSEKDVLCRLYKIDVDGVPKGIDINKQQMINHLKNVKRIMGECEEERRLAMSVTLSPTASLWAVSILLSDNIVLYSVSDQTLNNSMYLEKFIQENKITSLTVPAFCVDTVMSYNSPCLEEIYFLGLIHDINKLKKYKESEKCRYVFDMFESCTFLALYEFNRDSTESMWFTLGEIPDRYRLCVHDYNNKEIFNGLPGELCILEFDNDKKDKDYHQTYNTGIKARKSMDGKTVEIYPFDVVNNTPHLVEDEENEHDITDVEENLIEIWKNVLNIKKVSIKNKFFDMGGNSALLLKMVADIERIYPSVINVADAFSYPTIRELGNLINRNMKNEKDREKIGYKDIINYSSNLQEKYFVVEKNNKKYSTLIYDLDEDLCMDVVTAAEKLNISELSIIMASFLRNIASVGDGREAVTQFVSDSDENISIIELEDYGGDITNYLKKLDNTYHTKDSMFNIDDINRDEIHKMDQRVMSLFYDIDCYNFNQDILLIYDMLLGVSLSDEEISIIFRFNSQYLNKTLMGNLFNNIIDDLEVIVSDVLKVN</sequence>
<reference evidence="1" key="1">
    <citation type="submission" date="2023-09" db="EMBL/GenBank/DDBJ databases">
        <title>Vallitalea sediminicola and Vallitalea maricola sp. nov., anaerobic bacteria isolated from marine sediment.</title>
        <authorList>
            <person name="Hirano S."/>
            <person name="Maeda A."/>
            <person name="Terahara T."/>
            <person name="Mori K."/>
            <person name="Hamada M."/>
            <person name="Matsumoto R."/>
            <person name="Kobayashi T."/>
        </authorList>
    </citation>
    <scope>NUCLEOTIDE SEQUENCE</scope>
    <source>
        <strain evidence="1">AN17-2</strain>
    </source>
</reference>
<keyword evidence="2" id="KW-1185">Reference proteome</keyword>
<name>A0ACB5UJW5_9FIRM</name>